<evidence type="ECO:0000259" key="7">
    <source>
        <dbReference type="Pfam" id="PF00590"/>
    </source>
</evidence>
<evidence type="ECO:0000256" key="5">
    <source>
        <dbReference type="ARBA" id="ARBA00022691"/>
    </source>
</evidence>
<dbReference type="InterPro" id="IPR014777">
    <property type="entry name" value="4pyrrole_Mease_sub1"/>
</dbReference>
<comment type="subcellular location">
    <subcellularLocation>
        <location evidence="6">Cytoplasm</location>
    </subcellularLocation>
</comment>
<dbReference type="HAMAP" id="MF_01877">
    <property type="entry name" value="16SrRNA_methyltr_I"/>
    <property type="match status" value="1"/>
</dbReference>
<dbReference type="AlphaFoldDB" id="A0A0S4XL60"/>
<dbReference type="GO" id="GO:0070677">
    <property type="term" value="F:rRNA (cytosine-2'-O-)-methyltransferase activity"/>
    <property type="evidence" value="ECO:0007669"/>
    <property type="project" value="UniProtKB-UniRule"/>
</dbReference>
<dbReference type="NCBIfam" id="TIGR00096">
    <property type="entry name" value="16S rRNA (cytidine(1402)-2'-O)-methyltransferase"/>
    <property type="match status" value="1"/>
</dbReference>
<dbReference type="InterPro" id="IPR018063">
    <property type="entry name" value="SAM_MeTrfase_RsmI_CS"/>
</dbReference>
<dbReference type="SUPFAM" id="SSF53790">
    <property type="entry name" value="Tetrapyrrole methylase"/>
    <property type="match status" value="1"/>
</dbReference>
<dbReference type="FunFam" id="3.30.950.10:FF:000002">
    <property type="entry name" value="Ribosomal RNA small subunit methyltransferase I"/>
    <property type="match status" value="1"/>
</dbReference>
<dbReference type="InterPro" id="IPR000878">
    <property type="entry name" value="4pyrrol_Mease"/>
</dbReference>
<dbReference type="PROSITE" id="PS01296">
    <property type="entry name" value="RSMI"/>
    <property type="match status" value="1"/>
</dbReference>
<name>A0A0S4XL60_9BACT</name>
<protein>
    <recommendedName>
        <fullName evidence="6">Ribosomal RNA small subunit methyltransferase I</fullName>
        <ecNumber evidence="6">2.1.1.198</ecNumber>
    </recommendedName>
    <alternativeName>
        <fullName evidence="6">16S rRNA 2'-O-ribose C1402 methyltransferase</fullName>
    </alternativeName>
    <alternativeName>
        <fullName evidence="6">rRNA (cytidine-2'-O-)-methyltransferase RsmI</fullName>
    </alternativeName>
</protein>
<dbReference type="Gene3D" id="3.40.1010.10">
    <property type="entry name" value="Cobalt-precorrin-4 Transmethylase, Domain 1"/>
    <property type="match status" value="1"/>
</dbReference>
<keyword evidence="4 6" id="KW-0808">Transferase</keyword>
<keyword evidence="1 6" id="KW-0963">Cytoplasm</keyword>
<sequence length="275" mass="31235">MLTFIPTPIGNPADITIRAMRAFESAELFLCEDTRNTKHLLQLLSDRYGMTMPNAIFLSFNEHNGDERLSQIENDLKEKNVVYVSDAGMPVISDPGQILVVYCQENKISYDVLPGANAALTAYVASGFMGGEFVFLGFLPHRGKERKAKLEVALNQEFVSILYEAPHRLLKFLEEIAALEPDREIFLAKELTKKYQKYYKNRAGILLKEFRDENIRGEWVVIMEPKAKSDITLSLEEIVNLDLSPKEKAKLLSETTGKSPKECYSEIMNFIKLNS</sequence>
<gene>
    <name evidence="6 8" type="primary">rsmI</name>
    <name evidence="8" type="ORF">BN3087_170051</name>
</gene>
<dbReference type="Pfam" id="PF00590">
    <property type="entry name" value="TP_methylase"/>
    <property type="match status" value="1"/>
</dbReference>
<dbReference type="CDD" id="cd11648">
    <property type="entry name" value="RsmI"/>
    <property type="match status" value="1"/>
</dbReference>
<comment type="similarity">
    <text evidence="6">Belongs to the methyltransferase superfamily. RsmI family.</text>
</comment>
<dbReference type="PIRSF" id="PIRSF005917">
    <property type="entry name" value="MTase_YraL"/>
    <property type="match status" value="1"/>
</dbReference>
<comment type="catalytic activity">
    <reaction evidence="6">
        <text>cytidine(1402) in 16S rRNA + S-adenosyl-L-methionine = 2'-O-methylcytidine(1402) in 16S rRNA + S-adenosyl-L-homocysteine + H(+)</text>
        <dbReference type="Rhea" id="RHEA:42924"/>
        <dbReference type="Rhea" id="RHEA-COMP:10285"/>
        <dbReference type="Rhea" id="RHEA-COMP:10286"/>
        <dbReference type="ChEBI" id="CHEBI:15378"/>
        <dbReference type="ChEBI" id="CHEBI:57856"/>
        <dbReference type="ChEBI" id="CHEBI:59789"/>
        <dbReference type="ChEBI" id="CHEBI:74495"/>
        <dbReference type="ChEBI" id="CHEBI:82748"/>
        <dbReference type="EC" id="2.1.1.198"/>
    </reaction>
</comment>
<keyword evidence="5 6" id="KW-0949">S-adenosyl-L-methionine</keyword>
<evidence type="ECO:0000313" key="8">
    <source>
        <dbReference type="EMBL" id="CUV65098.1"/>
    </source>
</evidence>
<dbReference type="PANTHER" id="PTHR46111">
    <property type="entry name" value="RIBOSOMAL RNA SMALL SUBUNIT METHYLTRANSFERASE I"/>
    <property type="match status" value="1"/>
</dbReference>
<evidence type="ECO:0000256" key="4">
    <source>
        <dbReference type="ARBA" id="ARBA00022679"/>
    </source>
</evidence>
<evidence type="ECO:0000256" key="6">
    <source>
        <dbReference type="HAMAP-Rule" id="MF_01877"/>
    </source>
</evidence>
<accession>A0A0S4XL60</accession>
<dbReference type="PANTHER" id="PTHR46111:SF1">
    <property type="entry name" value="RIBOSOMAL RNA SMALL SUBUNIT METHYLTRANSFERASE I"/>
    <property type="match status" value="1"/>
</dbReference>
<dbReference type="GO" id="GO:0005737">
    <property type="term" value="C:cytoplasm"/>
    <property type="evidence" value="ECO:0007669"/>
    <property type="project" value="UniProtKB-SubCell"/>
</dbReference>
<dbReference type="Gene3D" id="3.30.950.10">
    <property type="entry name" value="Methyltransferase, Cobalt-precorrin-4 Transmethylase, Domain 2"/>
    <property type="match status" value="1"/>
</dbReference>
<evidence type="ECO:0000256" key="3">
    <source>
        <dbReference type="ARBA" id="ARBA00022603"/>
    </source>
</evidence>
<dbReference type="InterPro" id="IPR014776">
    <property type="entry name" value="4pyrrole_Mease_sub2"/>
</dbReference>
<feature type="domain" description="Tetrapyrrole methylase" evidence="7">
    <location>
        <begin position="1"/>
        <end position="203"/>
    </location>
</feature>
<comment type="function">
    <text evidence="6">Catalyzes the 2'-O-methylation of the ribose of cytidine 1402 (C1402) in 16S rRNA.</text>
</comment>
<organism evidence="8">
    <name type="scientific">Sulfurovum sp. enrichment culture clone C5</name>
    <dbReference type="NCBI Taxonomy" id="497650"/>
    <lineage>
        <taxon>Bacteria</taxon>
        <taxon>Pseudomonadati</taxon>
        <taxon>Campylobacterota</taxon>
        <taxon>Epsilonproteobacteria</taxon>
        <taxon>Campylobacterales</taxon>
        <taxon>Sulfurovaceae</taxon>
        <taxon>Sulfurovum</taxon>
        <taxon>environmental samples</taxon>
    </lineage>
</organism>
<dbReference type="EC" id="2.1.1.198" evidence="6"/>
<reference evidence="8" key="1">
    <citation type="submission" date="2015-11" db="EMBL/GenBank/DDBJ databases">
        <authorList>
            <person name="Zhang Y."/>
            <person name="Guo Z."/>
        </authorList>
    </citation>
    <scope>NUCLEOTIDE SEQUENCE</scope>
    <source>
        <strain evidence="8">BN30871</strain>
    </source>
</reference>
<keyword evidence="3 6" id="KW-0489">Methyltransferase</keyword>
<evidence type="ECO:0000256" key="2">
    <source>
        <dbReference type="ARBA" id="ARBA00022552"/>
    </source>
</evidence>
<evidence type="ECO:0000256" key="1">
    <source>
        <dbReference type="ARBA" id="ARBA00022490"/>
    </source>
</evidence>
<dbReference type="InterPro" id="IPR035996">
    <property type="entry name" value="4pyrrol_Methylase_sf"/>
</dbReference>
<keyword evidence="2 6" id="KW-0698">rRNA processing</keyword>
<dbReference type="InterPro" id="IPR008189">
    <property type="entry name" value="rRNA_ssu_MeTfrase_I"/>
</dbReference>
<proteinExistence type="inferred from homology"/>
<dbReference type="EMBL" id="FAXN01000015">
    <property type="protein sequence ID" value="CUV65098.1"/>
    <property type="molecule type" value="Genomic_DNA"/>
</dbReference>